<dbReference type="PANTHER" id="PTHR32309:SF31">
    <property type="entry name" value="CAPSULAR EXOPOLYSACCHARIDE FAMILY"/>
    <property type="match status" value="1"/>
</dbReference>
<dbReference type="RefSeq" id="WP_093658395.1">
    <property type="nucleotide sequence ID" value="NZ_FOET01000004.1"/>
</dbReference>
<keyword evidence="4" id="KW-1185">Reference proteome</keyword>
<evidence type="ECO:0000313" key="4">
    <source>
        <dbReference type="Proteomes" id="UP000199055"/>
    </source>
</evidence>
<dbReference type="InterPro" id="IPR050445">
    <property type="entry name" value="Bact_polysacc_biosynth/exp"/>
</dbReference>
<name>A0A1H9DY68_9ACTN</name>
<organism evidence="3 4">
    <name type="scientific">Streptomyces radiopugnans</name>
    <dbReference type="NCBI Taxonomy" id="403935"/>
    <lineage>
        <taxon>Bacteria</taxon>
        <taxon>Bacillati</taxon>
        <taxon>Actinomycetota</taxon>
        <taxon>Actinomycetes</taxon>
        <taxon>Kitasatosporales</taxon>
        <taxon>Streptomycetaceae</taxon>
        <taxon>Streptomyces</taxon>
    </lineage>
</organism>
<dbReference type="SUPFAM" id="SSF52540">
    <property type="entry name" value="P-loop containing nucleoside triphosphate hydrolases"/>
    <property type="match status" value="1"/>
</dbReference>
<evidence type="ECO:0000256" key="1">
    <source>
        <dbReference type="SAM" id="Coils"/>
    </source>
</evidence>
<feature type="coiled-coil region" evidence="1">
    <location>
        <begin position="155"/>
        <end position="212"/>
    </location>
</feature>
<evidence type="ECO:0000313" key="3">
    <source>
        <dbReference type="EMBL" id="SEQ17688.1"/>
    </source>
</evidence>
<reference evidence="4" key="1">
    <citation type="submission" date="2016-10" db="EMBL/GenBank/DDBJ databases">
        <authorList>
            <person name="Varghese N."/>
            <person name="Submissions S."/>
        </authorList>
    </citation>
    <scope>NUCLEOTIDE SEQUENCE [LARGE SCALE GENOMIC DNA]</scope>
    <source>
        <strain evidence="4">CGMCC 4.3519</strain>
    </source>
</reference>
<feature type="region of interest" description="Disordered" evidence="2">
    <location>
        <begin position="498"/>
        <end position="590"/>
    </location>
</feature>
<evidence type="ECO:0000256" key="2">
    <source>
        <dbReference type="SAM" id="MobiDB-lite"/>
    </source>
</evidence>
<dbReference type="PANTHER" id="PTHR32309">
    <property type="entry name" value="TYROSINE-PROTEIN KINASE"/>
    <property type="match status" value="1"/>
</dbReference>
<dbReference type="Proteomes" id="UP000199055">
    <property type="component" value="Unassembled WGS sequence"/>
</dbReference>
<sequence>MSAYDPSSREPDQLRDQLRRLFRHRALIASGLLLGAACGGAVSTAGGADYTATGEVVVQAISTAPFEAGGVSADKQISMGTERQIARSAAVAGRAAGELGGGADPAQLQRGLRVSNPPDTQILEFEYTADSPQEAAERVNAFVRAYLDHREAAVVRRIDNTVAELNEELEPLVEQREELDEKIAGASTESARQTAESERANLTARIADLQGRVTGLKTLDTSPGDVVRRGEAPEAPSGPGIGVLVPVGSVAGLAGGLLAAWIRSLLDPRARSAGEVRAALRAPVLGALPRRRDGAGILEVGPSRGGERAEEFRTIALRALRHPRLAEPGGLLVVSAREHPGTLPAAVNLAAALAETGRDVLLVEADPRTPRLAGELPVRGAAREPVPGRWPDGARATVDAGTAGYLGLVPGCRVPDAARALNSPGFTRLLTGAAERGEYVVAVTAPLLSHADGTAVAGLARGVLVVCDPDTTLRDDLDRVRDLVTSVGGHVLGAVLYESGRRRRRGPSSSVPVEPTAPAGAGGMGGSGPGSGRGTGDGPGSGAGSGTGGTGEDTVALKRLEPKPSGTRQDTAYGSYGRYRRTGDGTAPRP</sequence>
<proteinExistence type="predicted"/>
<protein>
    <submittedName>
        <fullName evidence="3">Chromosome partitioning ATPase, Mrp family, contains Fe-S cluster</fullName>
    </submittedName>
</protein>
<dbReference type="AlphaFoldDB" id="A0A1H9DY68"/>
<dbReference type="InterPro" id="IPR027417">
    <property type="entry name" value="P-loop_NTPase"/>
</dbReference>
<feature type="compositionally biased region" description="Gly residues" evidence="2">
    <location>
        <begin position="520"/>
        <end position="551"/>
    </location>
</feature>
<accession>A0A1H9DY68</accession>
<feature type="compositionally biased region" description="Low complexity" evidence="2">
    <location>
        <begin position="507"/>
        <end position="519"/>
    </location>
</feature>
<keyword evidence="1" id="KW-0175">Coiled coil</keyword>
<dbReference type="STRING" id="403935.SAMN05216481_104317"/>
<gene>
    <name evidence="3" type="ORF">SAMN05216481_104317</name>
</gene>
<dbReference type="Gene3D" id="3.40.50.300">
    <property type="entry name" value="P-loop containing nucleotide triphosphate hydrolases"/>
    <property type="match status" value="1"/>
</dbReference>
<dbReference type="EMBL" id="FOET01000004">
    <property type="protein sequence ID" value="SEQ17688.1"/>
    <property type="molecule type" value="Genomic_DNA"/>
</dbReference>